<dbReference type="Gene3D" id="2.40.320.10">
    <property type="entry name" value="Hypothetical Protein Pfu-838710-001"/>
    <property type="match status" value="1"/>
</dbReference>
<keyword evidence="4" id="KW-1185">Reference proteome</keyword>
<dbReference type="Pfam" id="PF05235">
    <property type="entry name" value="CHAD"/>
    <property type="match status" value="1"/>
</dbReference>
<dbReference type="CDD" id="cd07374">
    <property type="entry name" value="CYTH-like_Pase"/>
    <property type="match status" value="1"/>
</dbReference>
<dbReference type="EMBL" id="JAEMNV010000003">
    <property type="protein sequence ID" value="MBJ8339715.1"/>
    <property type="molecule type" value="Genomic_DNA"/>
</dbReference>
<dbReference type="Proteomes" id="UP000655868">
    <property type="component" value="Unassembled WGS sequence"/>
</dbReference>
<dbReference type="SMART" id="SM00880">
    <property type="entry name" value="CHAD"/>
    <property type="match status" value="1"/>
</dbReference>
<dbReference type="Pfam" id="PF01928">
    <property type="entry name" value="CYTH"/>
    <property type="match status" value="1"/>
</dbReference>
<evidence type="ECO:0000259" key="2">
    <source>
        <dbReference type="PROSITE" id="PS51708"/>
    </source>
</evidence>
<dbReference type="InterPro" id="IPR038186">
    <property type="entry name" value="CHAD_dom_sf"/>
</dbReference>
<name>A0A934NR08_9NOCA</name>
<proteinExistence type="predicted"/>
<dbReference type="SMART" id="SM01118">
    <property type="entry name" value="CYTH"/>
    <property type="match status" value="1"/>
</dbReference>
<evidence type="ECO:0000313" key="3">
    <source>
        <dbReference type="EMBL" id="MBJ8339715.1"/>
    </source>
</evidence>
<dbReference type="PANTHER" id="PTHR39339">
    <property type="entry name" value="SLR1444 PROTEIN"/>
    <property type="match status" value="1"/>
</dbReference>
<accession>A0A934NR08</accession>
<dbReference type="InterPro" id="IPR033469">
    <property type="entry name" value="CYTH-like_dom_sf"/>
</dbReference>
<reference evidence="3" key="1">
    <citation type="submission" date="2020-12" db="EMBL/GenBank/DDBJ databases">
        <title>Antrihabitans popcorni sp. nov. and Antrihabitans auranticaus sp. nov., isolated from a larva cave.</title>
        <authorList>
            <person name="Lee S.D."/>
            <person name="Kim I.S."/>
        </authorList>
    </citation>
    <scope>NUCLEOTIDE SEQUENCE</scope>
    <source>
        <strain evidence="3">YC3-6</strain>
    </source>
</reference>
<dbReference type="PANTHER" id="PTHR39339:SF1">
    <property type="entry name" value="CHAD DOMAIN-CONTAINING PROTEIN"/>
    <property type="match status" value="1"/>
</dbReference>
<sequence length="493" mass="55040">MEVAHVVETAREREDKYDVDLEFVLPSFDGVLPHRGAAEDRVVRLRSVYYDTATLALLDRGITLRRREGDVDNGWQLKVPGIDDRTEISVPLTESDTVPAELAELVSGIARGLTLTPVVDMRTQRRVLRTVDDAGALVVEVADDMVDSTRLGTTKRSERSWREVEVELGTATEDDASGIGECLIAAGAKPAGRVTKLERALNLAPMRENTHRGKRTAKEIIAEYVAAQADAIFAGDVALRRGLAPIHDTRVATRRLRSILRTFDPLFDGAQAGRLADELRWYAAMLGEVRDRQVQRSRQLDAVRALPDELVLGPVIARIDHHLAGEEAEHLRVLREEMAGERYLNLLETLALWEHLPEFASDFDDGERKVVRHCAERASRKARKRLRRAVAGKSDAVALHRARKAAKRARYAAEAATPVLGERAAAALIQRHKRVQRILGEHQDTVVSRTLIRRLASIAGTATGENGFTYGLLYEREQFAAQRAERKIVRRLK</sequence>
<gene>
    <name evidence="3" type="ORF">JGU71_12540</name>
</gene>
<dbReference type="PROSITE" id="PS51708">
    <property type="entry name" value="CHAD"/>
    <property type="match status" value="1"/>
</dbReference>
<comment type="caution">
    <text evidence="3">The sequence shown here is derived from an EMBL/GenBank/DDBJ whole genome shotgun (WGS) entry which is preliminary data.</text>
</comment>
<dbReference type="SUPFAM" id="SSF55154">
    <property type="entry name" value="CYTH-like phosphatases"/>
    <property type="match status" value="1"/>
</dbReference>
<organism evidence="3 4">
    <name type="scientific">Antrihabitans stalagmiti</name>
    <dbReference type="NCBI Taxonomy" id="2799499"/>
    <lineage>
        <taxon>Bacteria</taxon>
        <taxon>Bacillati</taxon>
        <taxon>Actinomycetota</taxon>
        <taxon>Actinomycetes</taxon>
        <taxon>Mycobacteriales</taxon>
        <taxon>Nocardiaceae</taxon>
        <taxon>Antrihabitans</taxon>
    </lineage>
</organism>
<protein>
    <submittedName>
        <fullName evidence="3">CYTH and CHAD domain-containing protein</fullName>
    </submittedName>
</protein>
<evidence type="ECO:0000259" key="1">
    <source>
        <dbReference type="PROSITE" id="PS51707"/>
    </source>
</evidence>
<dbReference type="AlphaFoldDB" id="A0A934NR08"/>
<dbReference type="PROSITE" id="PS51707">
    <property type="entry name" value="CYTH"/>
    <property type="match status" value="1"/>
</dbReference>
<dbReference type="Gene3D" id="1.40.20.10">
    <property type="entry name" value="CHAD domain"/>
    <property type="match status" value="1"/>
</dbReference>
<evidence type="ECO:0000313" key="4">
    <source>
        <dbReference type="Proteomes" id="UP000655868"/>
    </source>
</evidence>
<feature type="domain" description="CHAD" evidence="2">
    <location>
        <begin position="214"/>
        <end position="493"/>
    </location>
</feature>
<dbReference type="InterPro" id="IPR007899">
    <property type="entry name" value="CHAD_dom"/>
</dbReference>
<dbReference type="InterPro" id="IPR023577">
    <property type="entry name" value="CYTH_domain"/>
</dbReference>
<feature type="domain" description="CYTH" evidence="1">
    <location>
        <begin position="10"/>
        <end position="207"/>
    </location>
</feature>